<dbReference type="Proteomes" id="UP000694428">
    <property type="component" value="Unplaced"/>
</dbReference>
<dbReference type="GO" id="GO:0004181">
    <property type="term" value="F:metallocarboxypeptidase activity"/>
    <property type="evidence" value="ECO:0007669"/>
    <property type="project" value="InterPro"/>
</dbReference>
<sequence>MEKNPFVLGANLQGGEKLVSFPFDAARPHSESPAAPRLLDEDEDEQPEVHETPDHAVFRWLAISYASAHLTMTETFRGGCHTQDVTEAMGIVQGAKWRPRAGSMNDFSYLHTNCLELSIYLGCDKFPHESELQQEWENNKESLLTFMEQVGTGNQCWELAVVPLSPCAALVPFCADPPGHQGFGDRPAGRAHRQCHHRGGRRQAQHQDR</sequence>
<dbReference type="InterPro" id="IPR050753">
    <property type="entry name" value="Peptidase_M14_domain"/>
</dbReference>
<dbReference type="PROSITE" id="PS52035">
    <property type="entry name" value="PEPTIDASE_M14"/>
    <property type="match status" value="1"/>
</dbReference>
<dbReference type="Pfam" id="PF00246">
    <property type="entry name" value="Peptidase_M14"/>
    <property type="match status" value="1"/>
</dbReference>
<dbReference type="GO" id="GO:0001227">
    <property type="term" value="F:DNA-binding transcription repressor activity, RNA polymerase II-specific"/>
    <property type="evidence" value="ECO:0007669"/>
    <property type="project" value="TreeGrafter"/>
</dbReference>
<proteinExistence type="inferred from homology"/>
<dbReference type="GO" id="GO:0005615">
    <property type="term" value="C:extracellular space"/>
    <property type="evidence" value="ECO:0007669"/>
    <property type="project" value="TreeGrafter"/>
</dbReference>
<evidence type="ECO:0000256" key="2">
    <source>
        <dbReference type="PROSITE-ProRule" id="PRU01379"/>
    </source>
</evidence>
<comment type="similarity">
    <text evidence="1 2">Belongs to the peptidase M14 family.</text>
</comment>
<dbReference type="AlphaFoldDB" id="A0A8C9FFS3"/>
<dbReference type="Gene3D" id="3.40.630.10">
    <property type="entry name" value="Zn peptidases"/>
    <property type="match status" value="1"/>
</dbReference>
<name>A0A8C9FFS3_PAVCR</name>
<keyword evidence="6" id="KW-1185">Reference proteome</keyword>
<protein>
    <recommendedName>
        <fullName evidence="4">Peptidase M14 domain-containing protein</fullName>
    </recommendedName>
</protein>
<comment type="caution">
    <text evidence="2">Lacks conserved residue(s) required for the propagation of feature annotation.</text>
</comment>
<dbReference type="Ensembl" id="ENSPSTT00000015865.1">
    <property type="protein sequence ID" value="ENSPSTP00000015116.1"/>
    <property type="gene ID" value="ENSPSTG00000010722.1"/>
</dbReference>
<feature type="domain" description="Peptidase M14" evidence="4">
    <location>
        <begin position="1"/>
        <end position="150"/>
    </location>
</feature>
<dbReference type="GO" id="GO:0006518">
    <property type="term" value="P:peptide metabolic process"/>
    <property type="evidence" value="ECO:0007669"/>
    <property type="project" value="TreeGrafter"/>
</dbReference>
<accession>A0A8C9FFS3</accession>
<dbReference type="GO" id="GO:0016485">
    <property type="term" value="P:protein processing"/>
    <property type="evidence" value="ECO:0007669"/>
    <property type="project" value="TreeGrafter"/>
</dbReference>
<reference evidence="5" key="1">
    <citation type="submission" date="2025-08" db="UniProtKB">
        <authorList>
            <consortium name="Ensembl"/>
        </authorList>
    </citation>
    <scope>IDENTIFICATION</scope>
</reference>
<feature type="region of interest" description="Disordered" evidence="3">
    <location>
        <begin position="184"/>
        <end position="209"/>
    </location>
</feature>
<feature type="compositionally biased region" description="Basic residues" evidence="3">
    <location>
        <begin position="189"/>
        <end position="209"/>
    </location>
</feature>
<dbReference type="GO" id="GO:0008270">
    <property type="term" value="F:zinc ion binding"/>
    <property type="evidence" value="ECO:0007669"/>
    <property type="project" value="InterPro"/>
</dbReference>
<evidence type="ECO:0000313" key="5">
    <source>
        <dbReference type="Ensembl" id="ENSPSTP00000015116.1"/>
    </source>
</evidence>
<dbReference type="SUPFAM" id="SSF53187">
    <property type="entry name" value="Zn-dependent exopeptidases"/>
    <property type="match status" value="1"/>
</dbReference>
<dbReference type="PANTHER" id="PTHR11532">
    <property type="entry name" value="PROTEASE M14 CARBOXYPEPTIDASE"/>
    <property type="match status" value="1"/>
</dbReference>
<evidence type="ECO:0000313" key="6">
    <source>
        <dbReference type="Proteomes" id="UP000694428"/>
    </source>
</evidence>
<feature type="region of interest" description="Disordered" evidence="3">
    <location>
        <begin position="23"/>
        <end position="51"/>
    </location>
</feature>
<dbReference type="InterPro" id="IPR000834">
    <property type="entry name" value="Peptidase_M14"/>
</dbReference>
<dbReference type="GO" id="GO:0000977">
    <property type="term" value="F:RNA polymerase II transcription regulatory region sequence-specific DNA binding"/>
    <property type="evidence" value="ECO:0007669"/>
    <property type="project" value="TreeGrafter"/>
</dbReference>
<reference evidence="5" key="2">
    <citation type="submission" date="2025-09" db="UniProtKB">
        <authorList>
            <consortium name="Ensembl"/>
        </authorList>
    </citation>
    <scope>IDENTIFICATION</scope>
</reference>
<evidence type="ECO:0000256" key="1">
    <source>
        <dbReference type="ARBA" id="ARBA00005988"/>
    </source>
</evidence>
<evidence type="ECO:0000256" key="3">
    <source>
        <dbReference type="SAM" id="MobiDB-lite"/>
    </source>
</evidence>
<dbReference type="PANTHER" id="PTHR11532:SF48">
    <property type="entry name" value="ADIPOCYTE ENHANCER-BINDING PROTEIN 1"/>
    <property type="match status" value="1"/>
</dbReference>
<evidence type="ECO:0000259" key="4">
    <source>
        <dbReference type="PROSITE" id="PS52035"/>
    </source>
</evidence>
<organism evidence="5 6">
    <name type="scientific">Pavo cristatus</name>
    <name type="common">Indian peafowl</name>
    <name type="synonym">Blue peafowl</name>
    <dbReference type="NCBI Taxonomy" id="9049"/>
    <lineage>
        <taxon>Eukaryota</taxon>
        <taxon>Metazoa</taxon>
        <taxon>Chordata</taxon>
        <taxon>Craniata</taxon>
        <taxon>Vertebrata</taxon>
        <taxon>Euteleostomi</taxon>
        <taxon>Archelosauria</taxon>
        <taxon>Archosauria</taxon>
        <taxon>Dinosauria</taxon>
        <taxon>Saurischia</taxon>
        <taxon>Theropoda</taxon>
        <taxon>Coelurosauria</taxon>
        <taxon>Aves</taxon>
        <taxon>Neognathae</taxon>
        <taxon>Galloanserae</taxon>
        <taxon>Galliformes</taxon>
        <taxon>Phasianidae</taxon>
        <taxon>Phasianinae</taxon>
        <taxon>Pavo</taxon>
    </lineage>
</organism>